<accession>A0ABX0KYH6</accession>
<dbReference type="Proteomes" id="UP000712570">
    <property type="component" value="Unassembled WGS sequence"/>
</dbReference>
<evidence type="ECO:0000313" key="2">
    <source>
        <dbReference type="Proteomes" id="UP000712570"/>
    </source>
</evidence>
<dbReference type="EMBL" id="JAAOLX010000004">
    <property type="protein sequence ID" value="NHQ86131.1"/>
    <property type="molecule type" value="Genomic_DNA"/>
</dbReference>
<proteinExistence type="predicted"/>
<dbReference type="RefSeq" id="WP_166824559.1">
    <property type="nucleotide sequence ID" value="NZ_JAAOLX010000004.1"/>
</dbReference>
<sequence length="146" mass="16721">MTIISTTSDLDLTKFNSSDVIFDSELPGVPEEKLLKYSHKWYVGSYQGCSCGFRHLMAVNFPDLGFAAPEEWFQENKEDIDATLKLIKIFKEIIISGKKLECIDAWAHNPSAEPYIEGNVVVNLNEIPEPSFRFIENYHHEFICNT</sequence>
<organism evidence="1 2">
    <name type="scientific">Iodobacter violaceini</name>
    <dbReference type="NCBI Taxonomy" id="3044271"/>
    <lineage>
        <taxon>Bacteria</taxon>
        <taxon>Pseudomonadati</taxon>
        <taxon>Pseudomonadota</taxon>
        <taxon>Betaproteobacteria</taxon>
        <taxon>Neisseriales</taxon>
        <taxon>Chitinibacteraceae</taxon>
        <taxon>Iodobacter</taxon>
    </lineage>
</organism>
<keyword evidence="2" id="KW-1185">Reference proteome</keyword>
<gene>
    <name evidence="1" type="ORF">HA050_08370</name>
</gene>
<protein>
    <submittedName>
        <fullName evidence="1">Uncharacterized protein</fullName>
    </submittedName>
</protein>
<name>A0ABX0KYH6_9NEIS</name>
<reference evidence="1 2" key="1">
    <citation type="submission" date="2020-03" db="EMBL/GenBank/DDBJ databases">
        <title>Draft genome sequence of environmentally isolated violet-colored cultures.</title>
        <authorList>
            <person name="Wilson H.S."/>
        </authorList>
    </citation>
    <scope>NUCLEOTIDE SEQUENCE [LARGE SCALE GENOMIC DNA]</scope>
    <source>
        <strain evidence="1 2">HSC-16F04</strain>
    </source>
</reference>
<evidence type="ECO:0000313" key="1">
    <source>
        <dbReference type="EMBL" id="NHQ86131.1"/>
    </source>
</evidence>
<comment type="caution">
    <text evidence="1">The sequence shown here is derived from an EMBL/GenBank/DDBJ whole genome shotgun (WGS) entry which is preliminary data.</text>
</comment>